<feature type="non-terminal residue" evidence="2">
    <location>
        <position position="134"/>
    </location>
</feature>
<comment type="caution">
    <text evidence="2">The sequence shown here is derived from an EMBL/GenBank/DDBJ whole genome shotgun (WGS) entry which is preliminary data.</text>
</comment>
<keyword evidence="3" id="KW-1185">Reference proteome</keyword>
<feature type="region of interest" description="Disordered" evidence="1">
    <location>
        <begin position="85"/>
        <end position="122"/>
    </location>
</feature>
<name>A0ABN9R216_9DINO</name>
<protein>
    <submittedName>
        <fullName evidence="2">Uncharacterized protein</fullName>
    </submittedName>
</protein>
<feature type="region of interest" description="Disordered" evidence="1">
    <location>
        <begin position="1"/>
        <end position="37"/>
    </location>
</feature>
<gene>
    <name evidence="2" type="ORF">PCOR1329_LOCUS16609</name>
</gene>
<proteinExistence type="predicted"/>
<evidence type="ECO:0000313" key="2">
    <source>
        <dbReference type="EMBL" id="CAK0812286.1"/>
    </source>
</evidence>
<accession>A0ABN9R216</accession>
<feature type="region of interest" description="Disordered" evidence="1">
    <location>
        <begin position="45"/>
        <end position="64"/>
    </location>
</feature>
<reference evidence="2" key="1">
    <citation type="submission" date="2023-10" db="EMBL/GenBank/DDBJ databases">
        <authorList>
            <person name="Chen Y."/>
            <person name="Shah S."/>
            <person name="Dougan E. K."/>
            <person name="Thang M."/>
            <person name="Chan C."/>
        </authorList>
    </citation>
    <scope>NUCLEOTIDE SEQUENCE [LARGE SCALE GENOMIC DNA]</scope>
</reference>
<organism evidence="2 3">
    <name type="scientific">Prorocentrum cordatum</name>
    <dbReference type="NCBI Taxonomy" id="2364126"/>
    <lineage>
        <taxon>Eukaryota</taxon>
        <taxon>Sar</taxon>
        <taxon>Alveolata</taxon>
        <taxon>Dinophyceae</taxon>
        <taxon>Prorocentrales</taxon>
        <taxon>Prorocentraceae</taxon>
        <taxon>Prorocentrum</taxon>
    </lineage>
</organism>
<evidence type="ECO:0000313" key="3">
    <source>
        <dbReference type="Proteomes" id="UP001189429"/>
    </source>
</evidence>
<feature type="non-terminal residue" evidence="2">
    <location>
        <position position="1"/>
    </location>
</feature>
<dbReference type="EMBL" id="CAUYUJ010005106">
    <property type="protein sequence ID" value="CAK0812286.1"/>
    <property type="molecule type" value="Genomic_DNA"/>
</dbReference>
<sequence length="134" mass="14923">RRRGQERAPRRPAARPRREVHVEPLPGGCQTSSSSWIPSRDAIRHRLSTSPGGNTPAARASRLHGDREAVEEGGLVDHLRAQRLPGRARAAHGRVPQEPRLQHPRRHRGRAEDPGGRAPGDIQVECRALHDREL</sequence>
<evidence type="ECO:0000256" key="1">
    <source>
        <dbReference type="SAM" id="MobiDB-lite"/>
    </source>
</evidence>
<dbReference type="Proteomes" id="UP001189429">
    <property type="component" value="Unassembled WGS sequence"/>
</dbReference>